<dbReference type="GO" id="GO:0005829">
    <property type="term" value="C:cytosol"/>
    <property type="evidence" value="ECO:0007669"/>
    <property type="project" value="TreeGrafter"/>
</dbReference>
<comment type="caution">
    <text evidence="12">The sequence shown here is derived from an EMBL/GenBank/DDBJ whole genome shotgun (WGS) entry which is preliminary data.</text>
</comment>
<evidence type="ECO:0000256" key="4">
    <source>
        <dbReference type="ARBA" id="ARBA00022419"/>
    </source>
</evidence>
<evidence type="ECO:0000256" key="6">
    <source>
        <dbReference type="ARBA" id="ARBA00023239"/>
    </source>
</evidence>
<evidence type="ECO:0000256" key="11">
    <source>
        <dbReference type="SAM" id="MobiDB-lite"/>
    </source>
</evidence>
<sequence>MTDHQNASSNDLREAIPDDRDDARDEMPEKLRADVRLLGDLLGTILREAGGPDLLDDVERLRGLVITAQKAPESGAIDEAEALIDTFSPERAEEVSRAFSCYFHLVNLAEEHHRVRVVHEHEAELSPAEAHAQDYLPDALRRLEAELGPDETRRRLAGLEFRPVFTAHPTEARRRAIAASIRRITTLLAARDESSLAGVSRLENTDQLLAEIDGLWRTSPLRTTKPSPLDEVRTAMGVFDETLFSVLPEVYRRLDTWVNRDEPGVSTPVAPPFVRLGTWIGGDRDGNPNVTASITRTAAAIASEHVLIALENVAERVGRTMTLDATTTPASEALDQLWLSQRQLAPEITADISSRSPNEPHRRTLLVVAERLRATRRRDADLAYPTAADLLTDLRTIQDSLVAAGARRVAYSDLQKFIWQVQTFGFHLAELEVRQHSQVHRETLAEIAEHGADSAALSERSVEVLDTFRAIAAIQKRHGVDAARRYVVSFTTNAEDLANVYTLAAHALGGPELAPVLDVVPLFETFADLQAAPGVLAEYVKNPLVVERLEATDRRLEVMLGYSDSSKDVGPVSATLALYEAQDKIAAWAQDADITLTLFHGRGGALGRGGGPANRAVLAQPPGSVDGRFKLTEQGEVIAARYGDPTIATRHIEQVAAATLLQSMPSVGEHNAQAAERFTDVAATLDVESRKRFFELVHAEGFPQWFAQVTPQEEIGLLPLGSRPAKRGLSVNSLDDLRAIPWVFAWTQARINLTGWFGLGTALAAVGDVDELKRAYAQWPLFSTMIDNVEMSLAKTDVRIAERYLALGDRDDLATLVLDEMALTREWVLKITGKTTMLGNLHVLGRAVQLRSPYVDALSLIQLRALRALRRGAPQEQVPQLQRLLLLSVNGIAAGLQNTG</sequence>
<feature type="active site" evidence="9">
    <location>
        <position position="567"/>
    </location>
</feature>
<comment type="catalytic activity">
    <reaction evidence="8 9">
        <text>oxaloacetate + phosphate = phosphoenolpyruvate + hydrogencarbonate</text>
        <dbReference type="Rhea" id="RHEA:28370"/>
        <dbReference type="ChEBI" id="CHEBI:16452"/>
        <dbReference type="ChEBI" id="CHEBI:17544"/>
        <dbReference type="ChEBI" id="CHEBI:43474"/>
        <dbReference type="ChEBI" id="CHEBI:58702"/>
        <dbReference type="EC" id="4.1.1.31"/>
    </reaction>
</comment>
<evidence type="ECO:0000313" key="12">
    <source>
        <dbReference type="EMBL" id="NYS92210.1"/>
    </source>
</evidence>
<name>A0A853ENU0_9MICO</name>
<evidence type="ECO:0000256" key="2">
    <source>
        <dbReference type="ARBA" id="ARBA00008346"/>
    </source>
</evidence>
<dbReference type="HAMAP" id="MF_00595">
    <property type="entry name" value="PEPcase_type1"/>
    <property type="match status" value="1"/>
</dbReference>
<dbReference type="InterPro" id="IPR021135">
    <property type="entry name" value="PEP_COase"/>
</dbReference>
<comment type="subunit">
    <text evidence="9">Homotetramer.</text>
</comment>
<dbReference type="AlphaFoldDB" id="A0A853ENU0"/>
<protein>
    <recommendedName>
        <fullName evidence="4 9">Phosphoenolpyruvate carboxylase</fullName>
        <shortName evidence="9">PEPC</shortName>
        <shortName evidence="9">PEPCase</shortName>
        <ecNumber evidence="3 9">4.1.1.31</ecNumber>
    </recommendedName>
</protein>
<dbReference type="GO" id="GO:0006099">
    <property type="term" value="P:tricarboxylic acid cycle"/>
    <property type="evidence" value="ECO:0007669"/>
    <property type="project" value="InterPro"/>
</dbReference>
<dbReference type="InterPro" id="IPR015813">
    <property type="entry name" value="Pyrv/PenolPyrv_kinase-like_dom"/>
</dbReference>
<dbReference type="EMBL" id="JACBYE010000002">
    <property type="protein sequence ID" value="NYS92210.1"/>
    <property type="molecule type" value="Genomic_DNA"/>
</dbReference>
<accession>A0A853ENU0</accession>
<dbReference type="PRINTS" id="PR00150">
    <property type="entry name" value="PEPCARBXLASE"/>
</dbReference>
<dbReference type="GO" id="GO:0000287">
    <property type="term" value="F:magnesium ion binding"/>
    <property type="evidence" value="ECO:0007669"/>
    <property type="project" value="UniProtKB-UniRule"/>
</dbReference>
<evidence type="ECO:0000256" key="1">
    <source>
        <dbReference type="ARBA" id="ARBA00003670"/>
    </source>
</evidence>
<dbReference type="InterPro" id="IPR022805">
    <property type="entry name" value="PEP_COase_bac/pln-type"/>
</dbReference>
<dbReference type="PANTHER" id="PTHR30523:SF6">
    <property type="entry name" value="PHOSPHOENOLPYRUVATE CARBOXYLASE"/>
    <property type="match status" value="1"/>
</dbReference>
<feature type="region of interest" description="Disordered" evidence="11">
    <location>
        <begin position="1"/>
        <end position="23"/>
    </location>
</feature>
<dbReference type="Pfam" id="PF00311">
    <property type="entry name" value="PEPcase"/>
    <property type="match status" value="2"/>
</dbReference>
<dbReference type="EC" id="4.1.1.31" evidence="3 9"/>
<keyword evidence="12" id="KW-0670">Pyruvate</keyword>
<evidence type="ECO:0000256" key="10">
    <source>
        <dbReference type="PROSITE-ProRule" id="PRU10111"/>
    </source>
</evidence>
<keyword evidence="5 9" id="KW-0460">Magnesium</keyword>
<proteinExistence type="inferred from homology"/>
<keyword evidence="7 9" id="KW-0120">Carbon dioxide fixation</keyword>
<feature type="compositionally biased region" description="Basic and acidic residues" evidence="11">
    <location>
        <begin position="11"/>
        <end position="23"/>
    </location>
</feature>
<comment type="similarity">
    <text evidence="2 9">Belongs to the PEPCase type 1 family.</text>
</comment>
<dbReference type="GO" id="GO:0006107">
    <property type="term" value="P:oxaloacetate metabolic process"/>
    <property type="evidence" value="ECO:0007669"/>
    <property type="project" value="UniProtKB-UniRule"/>
</dbReference>
<evidence type="ECO:0000256" key="5">
    <source>
        <dbReference type="ARBA" id="ARBA00022842"/>
    </source>
</evidence>
<dbReference type="SUPFAM" id="SSF51621">
    <property type="entry name" value="Phosphoenolpyruvate/pyruvate domain"/>
    <property type="match status" value="1"/>
</dbReference>
<dbReference type="Gene3D" id="1.20.1440.90">
    <property type="entry name" value="Phosphoenolpyruvate/pyruvate domain"/>
    <property type="match status" value="1"/>
</dbReference>
<dbReference type="GO" id="GO:0008964">
    <property type="term" value="F:phosphoenolpyruvate carboxylase activity"/>
    <property type="evidence" value="ECO:0007669"/>
    <property type="project" value="UniProtKB-UniRule"/>
</dbReference>
<feature type="compositionally biased region" description="Polar residues" evidence="11">
    <location>
        <begin position="1"/>
        <end position="10"/>
    </location>
</feature>
<evidence type="ECO:0000256" key="9">
    <source>
        <dbReference type="HAMAP-Rule" id="MF_00595"/>
    </source>
</evidence>
<reference evidence="12 13" key="1">
    <citation type="submission" date="2020-07" db="EMBL/GenBank/DDBJ databases">
        <title>MOT database genomes.</title>
        <authorList>
            <person name="Joseph S."/>
            <person name="Aduse-Opoku J."/>
            <person name="Hashim A."/>
            <person name="Wade W."/>
            <person name="Curtis M."/>
        </authorList>
    </citation>
    <scope>NUCLEOTIDE SEQUENCE [LARGE SCALE GENOMIC DNA]</scope>
    <source>
        <strain evidence="12 13">DSM 100099</strain>
    </source>
</reference>
<dbReference type="InterPro" id="IPR018129">
    <property type="entry name" value="PEP_COase_Lys_AS"/>
</dbReference>
<evidence type="ECO:0000256" key="8">
    <source>
        <dbReference type="ARBA" id="ARBA00048995"/>
    </source>
</evidence>
<keyword evidence="6 9" id="KW-0456">Lyase</keyword>
<evidence type="ECO:0000256" key="3">
    <source>
        <dbReference type="ARBA" id="ARBA00012305"/>
    </source>
</evidence>
<feature type="active site" evidence="9 10">
    <location>
        <position position="168"/>
    </location>
</feature>
<evidence type="ECO:0000256" key="7">
    <source>
        <dbReference type="ARBA" id="ARBA00023300"/>
    </source>
</evidence>
<keyword evidence="13" id="KW-1185">Reference proteome</keyword>
<organism evidence="12 13">
    <name type="scientific">Sanguibacter inulinus</name>
    <dbReference type="NCBI Taxonomy" id="60922"/>
    <lineage>
        <taxon>Bacteria</taxon>
        <taxon>Bacillati</taxon>
        <taxon>Actinomycetota</taxon>
        <taxon>Actinomycetes</taxon>
        <taxon>Micrococcales</taxon>
        <taxon>Sanguibacteraceae</taxon>
        <taxon>Sanguibacter</taxon>
    </lineage>
</organism>
<gene>
    <name evidence="9" type="primary">ppc</name>
    <name evidence="12" type="ORF">HZZ10_01480</name>
</gene>
<comment type="function">
    <text evidence="1 9">Forms oxaloacetate, a four-carbon dicarboxylic acid source for the tricarboxylic acid cycle.</text>
</comment>
<dbReference type="PANTHER" id="PTHR30523">
    <property type="entry name" value="PHOSPHOENOLPYRUVATE CARBOXYLASE"/>
    <property type="match status" value="1"/>
</dbReference>
<dbReference type="Proteomes" id="UP000561011">
    <property type="component" value="Unassembled WGS sequence"/>
</dbReference>
<evidence type="ECO:0000313" key="13">
    <source>
        <dbReference type="Proteomes" id="UP000561011"/>
    </source>
</evidence>
<comment type="cofactor">
    <cofactor evidence="9">
        <name>Mg(2+)</name>
        <dbReference type="ChEBI" id="CHEBI:18420"/>
    </cofactor>
</comment>
<dbReference type="PROSITE" id="PS00781">
    <property type="entry name" value="PEPCASE_1"/>
    <property type="match status" value="1"/>
</dbReference>
<dbReference type="GO" id="GO:0015977">
    <property type="term" value="P:carbon fixation"/>
    <property type="evidence" value="ECO:0007669"/>
    <property type="project" value="UniProtKB-UniRule"/>
</dbReference>